<feature type="region of interest" description="Disordered" evidence="1">
    <location>
        <begin position="449"/>
        <end position="471"/>
    </location>
</feature>
<dbReference type="GO" id="GO:0017108">
    <property type="term" value="F:5'-flap endonuclease activity"/>
    <property type="evidence" value="ECO:0007669"/>
    <property type="project" value="InterPro"/>
</dbReference>
<evidence type="ECO:0000256" key="1">
    <source>
        <dbReference type="SAM" id="MobiDB-lite"/>
    </source>
</evidence>
<comment type="caution">
    <text evidence="2">The sequence shown here is derived from an EMBL/GenBank/DDBJ whole genome shotgun (WGS) entry which is preliminary data.</text>
</comment>
<dbReference type="Proteomes" id="UP001054857">
    <property type="component" value="Unassembled WGS sequence"/>
</dbReference>
<feature type="region of interest" description="Disordered" evidence="1">
    <location>
        <begin position="17"/>
        <end position="41"/>
    </location>
</feature>
<dbReference type="PANTHER" id="PTHR42646">
    <property type="entry name" value="FLAP ENDONUCLEASE XNI"/>
    <property type="match status" value="1"/>
</dbReference>
<reference evidence="2 3" key="1">
    <citation type="journal article" date="2021" name="Sci. Rep.">
        <title>Genome sequencing of the multicellular alga Astrephomene provides insights into convergent evolution of germ-soma differentiation.</title>
        <authorList>
            <person name="Yamashita S."/>
            <person name="Yamamoto K."/>
            <person name="Matsuzaki R."/>
            <person name="Suzuki S."/>
            <person name="Yamaguchi H."/>
            <person name="Hirooka S."/>
            <person name="Minakuchi Y."/>
            <person name="Miyagishima S."/>
            <person name="Kawachi M."/>
            <person name="Toyoda A."/>
            <person name="Nozaki H."/>
        </authorList>
    </citation>
    <scope>NUCLEOTIDE SEQUENCE [LARGE SCALE GENOMIC DNA]</scope>
    <source>
        <strain evidence="2 3">NIES-4017</strain>
    </source>
</reference>
<dbReference type="EMBL" id="BMAR01000009">
    <property type="protein sequence ID" value="GFR45172.1"/>
    <property type="molecule type" value="Genomic_DNA"/>
</dbReference>
<dbReference type="InterPro" id="IPR038969">
    <property type="entry name" value="FEN"/>
</dbReference>
<dbReference type="AlphaFoldDB" id="A0AAD3HLJ1"/>
<keyword evidence="3" id="KW-1185">Reference proteome</keyword>
<dbReference type="GO" id="GO:0033567">
    <property type="term" value="P:DNA replication, Okazaki fragment processing"/>
    <property type="evidence" value="ECO:0007669"/>
    <property type="project" value="InterPro"/>
</dbReference>
<name>A0AAD3HLJ1_9CHLO</name>
<proteinExistence type="predicted"/>
<organism evidence="2 3">
    <name type="scientific">Astrephomene gubernaculifera</name>
    <dbReference type="NCBI Taxonomy" id="47775"/>
    <lineage>
        <taxon>Eukaryota</taxon>
        <taxon>Viridiplantae</taxon>
        <taxon>Chlorophyta</taxon>
        <taxon>core chlorophytes</taxon>
        <taxon>Chlorophyceae</taxon>
        <taxon>CS clade</taxon>
        <taxon>Chlamydomonadales</taxon>
        <taxon>Astrephomenaceae</taxon>
        <taxon>Astrephomene</taxon>
    </lineage>
</organism>
<gene>
    <name evidence="2" type="ORF">Agub_g6558</name>
</gene>
<evidence type="ECO:0000313" key="2">
    <source>
        <dbReference type="EMBL" id="GFR45172.1"/>
    </source>
</evidence>
<accession>A0AAD3HLJ1</accession>
<evidence type="ECO:0000313" key="3">
    <source>
        <dbReference type="Proteomes" id="UP001054857"/>
    </source>
</evidence>
<dbReference type="PANTHER" id="PTHR42646:SF2">
    <property type="entry name" value="5'-3' EXONUCLEASE FAMILY PROTEIN"/>
    <property type="match status" value="1"/>
</dbReference>
<sequence length="713" mass="75148">MPGLEADDVIGSLVEGLLHGDPQHQPTPLEPPASSSLNCSSPFPTTTSASSFFIPTPATAATHAKACTAPHHASHRVSHHRPVGRVVIASADADMLQLLSHSGCAWLELRHLSRSASAQEPPPLSVRSRPLPGIPSMLMQLHEAVIAAPMTLNAPHATAAAETHAKSGNRVPLRPLASVTTAPGASLLPAAAYPDYLALVGKAEAGVPGVGLSSRAARKLLLKYGSIEGIVRACEKGSYDEALRPLLVGMGRGSAGVWEGRVSEAAALGAEGGSSSSDSGCVLRSAGEGKLGAGRAPPLLQALRNVQVTRMRRDPAMVPWGKVRSYQRQRREQRQQQQQAEQQQQLMAAAVEVHGLTGLEADMGTRAKRGCSPARQELACVSPASLEPPWLPSLAPLHPHDLLHARSAGPFCTDLASALRRRGLAYRTCIRVDEQQGLMADLVMPAGRCAQQPQQQPPQQGQQQPPGAYQHAAAAAVEALAERLMSLAECPLPPSAGAGLSVRMLLAATVHASERSSAADRRVGVYDGGDGGQRGHVSEALPPAAGSGVPAPNAAVASAACERSLSDSLCVYVLSPWDFDYKRYQHLQRTKHASLRGQQWRQHPCPDVACTPNASLLGGDDTPGCIASRRPAAAAPAPQPQDGSAAGAERRRLLAFAGWLQSAAGPRESLLHTPPTLQALLRSTTAWRLNRMQRRLGSVAVVPFYELMLMSDS</sequence>
<protein>
    <submittedName>
        <fullName evidence="2">Uncharacterized protein</fullName>
    </submittedName>
</protein>
<feature type="region of interest" description="Disordered" evidence="1">
    <location>
        <begin position="627"/>
        <end position="647"/>
    </location>
</feature>
<feature type="region of interest" description="Disordered" evidence="1">
    <location>
        <begin position="324"/>
        <end position="343"/>
    </location>
</feature>